<evidence type="ECO:0000256" key="1">
    <source>
        <dbReference type="SAM" id="MobiDB-lite"/>
    </source>
</evidence>
<feature type="region of interest" description="Disordered" evidence="1">
    <location>
        <begin position="1"/>
        <end position="35"/>
    </location>
</feature>
<dbReference type="AlphaFoldDB" id="A0AAV4GDZ5"/>
<dbReference type="PANTHER" id="PTHR46060">
    <property type="entry name" value="MARINER MOS1 TRANSPOSASE-LIKE PROTEIN"/>
    <property type="match status" value="1"/>
</dbReference>
<comment type="caution">
    <text evidence="2">The sequence shown here is derived from an EMBL/GenBank/DDBJ whole genome shotgun (WGS) entry which is preliminary data.</text>
</comment>
<feature type="compositionally biased region" description="Basic and acidic residues" evidence="1">
    <location>
        <begin position="21"/>
        <end position="35"/>
    </location>
</feature>
<dbReference type="EMBL" id="BMAT01001355">
    <property type="protein sequence ID" value="GFR83728.1"/>
    <property type="molecule type" value="Genomic_DNA"/>
</dbReference>
<keyword evidence="3" id="KW-1185">Reference proteome</keyword>
<dbReference type="GO" id="GO:0003676">
    <property type="term" value="F:nucleic acid binding"/>
    <property type="evidence" value="ECO:0007669"/>
    <property type="project" value="InterPro"/>
</dbReference>
<sequence length="190" mass="22191">MDNKTKKKGDKLNRDKKKIKHKEEQVEKEEKQPEKHISLVPSQSIALKRLYPFLHSHRYKPGQCINAAQYCSTLDHLRDEICRKRPGLLRKGLVLQDDKSYTAMAAALLWEILPHSAHSPDLALSDFPLFGPLKRHLGDMAFETKRDHVGELKNWFAHLDLDFFRGGIYSLLSLWNKCIDIHGDYWYLKK</sequence>
<gene>
    <name evidence="2" type="ORF">ElyMa_000655200</name>
</gene>
<dbReference type="Gene3D" id="3.30.420.10">
    <property type="entry name" value="Ribonuclease H-like superfamily/Ribonuclease H"/>
    <property type="match status" value="1"/>
</dbReference>
<accession>A0AAV4GDZ5</accession>
<dbReference type="InterPro" id="IPR052709">
    <property type="entry name" value="Transposase-MT_Hybrid"/>
</dbReference>
<dbReference type="PANTHER" id="PTHR46060:SF1">
    <property type="entry name" value="MARINER MOS1 TRANSPOSASE-LIKE PROTEIN"/>
    <property type="match status" value="1"/>
</dbReference>
<protein>
    <submittedName>
        <fullName evidence="2">Transposase</fullName>
    </submittedName>
</protein>
<dbReference type="InterPro" id="IPR036397">
    <property type="entry name" value="RNaseH_sf"/>
</dbReference>
<evidence type="ECO:0000313" key="3">
    <source>
        <dbReference type="Proteomes" id="UP000762676"/>
    </source>
</evidence>
<evidence type="ECO:0000313" key="2">
    <source>
        <dbReference type="EMBL" id="GFR83728.1"/>
    </source>
</evidence>
<feature type="compositionally biased region" description="Basic residues" evidence="1">
    <location>
        <begin position="1"/>
        <end position="20"/>
    </location>
</feature>
<organism evidence="2 3">
    <name type="scientific">Elysia marginata</name>
    <dbReference type="NCBI Taxonomy" id="1093978"/>
    <lineage>
        <taxon>Eukaryota</taxon>
        <taxon>Metazoa</taxon>
        <taxon>Spiralia</taxon>
        <taxon>Lophotrochozoa</taxon>
        <taxon>Mollusca</taxon>
        <taxon>Gastropoda</taxon>
        <taxon>Heterobranchia</taxon>
        <taxon>Euthyneura</taxon>
        <taxon>Panpulmonata</taxon>
        <taxon>Sacoglossa</taxon>
        <taxon>Placobranchoidea</taxon>
        <taxon>Plakobranchidae</taxon>
        <taxon>Elysia</taxon>
    </lineage>
</organism>
<proteinExistence type="predicted"/>
<name>A0AAV4GDZ5_9GAST</name>
<dbReference type="Proteomes" id="UP000762676">
    <property type="component" value="Unassembled WGS sequence"/>
</dbReference>
<reference evidence="2 3" key="1">
    <citation type="journal article" date="2021" name="Elife">
        <title>Chloroplast acquisition without the gene transfer in kleptoplastic sea slugs, Plakobranchus ocellatus.</title>
        <authorList>
            <person name="Maeda T."/>
            <person name="Takahashi S."/>
            <person name="Yoshida T."/>
            <person name="Shimamura S."/>
            <person name="Takaki Y."/>
            <person name="Nagai Y."/>
            <person name="Toyoda A."/>
            <person name="Suzuki Y."/>
            <person name="Arimoto A."/>
            <person name="Ishii H."/>
            <person name="Satoh N."/>
            <person name="Nishiyama T."/>
            <person name="Hasebe M."/>
            <person name="Maruyama T."/>
            <person name="Minagawa J."/>
            <person name="Obokata J."/>
            <person name="Shigenobu S."/>
        </authorList>
    </citation>
    <scope>NUCLEOTIDE SEQUENCE [LARGE SCALE GENOMIC DNA]</scope>
</reference>